<feature type="transmembrane region" description="Helical" evidence="1">
    <location>
        <begin position="267"/>
        <end position="293"/>
    </location>
</feature>
<evidence type="ECO:0000313" key="3">
    <source>
        <dbReference type="Proteomes" id="UP000608450"/>
    </source>
</evidence>
<feature type="transmembrane region" description="Helical" evidence="1">
    <location>
        <begin position="326"/>
        <end position="352"/>
    </location>
</feature>
<dbReference type="RefSeq" id="WP_074974227.1">
    <property type="nucleotide sequence ID" value="NZ_JADTFC010000130.1"/>
</dbReference>
<evidence type="ECO:0008006" key="4">
    <source>
        <dbReference type="Google" id="ProtNLM"/>
    </source>
</evidence>
<protein>
    <recommendedName>
        <fullName evidence="4">Type IV secretion system protein</fullName>
    </recommendedName>
</protein>
<gene>
    <name evidence="2" type="ORF">I5I61_29740</name>
</gene>
<dbReference type="Proteomes" id="UP000608450">
    <property type="component" value="Unassembled WGS sequence"/>
</dbReference>
<feature type="transmembrane region" description="Helical" evidence="1">
    <location>
        <begin position="141"/>
        <end position="162"/>
    </location>
</feature>
<feature type="transmembrane region" description="Helical" evidence="1">
    <location>
        <begin position="109"/>
        <end position="129"/>
    </location>
</feature>
<comment type="caution">
    <text evidence="2">The sequence shown here is derived from an EMBL/GenBank/DDBJ whole genome shotgun (WGS) entry which is preliminary data.</text>
</comment>
<keyword evidence="1" id="KW-0472">Membrane</keyword>
<proteinExistence type="predicted"/>
<keyword evidence="3" id="KW-1185">Reference proteome</keyword>
<reference evidence="2 3" key="1">
    <citation type="submission" date="2020-11" db="EMBL/GenBank/DDBJ databases">
        <title>Enhanced detection system for hospital associated transmission using whole genome sequencing surveillance.</title>
        <authorList>
            <person name="Harrison L.H."/>
            <person name="Van Tyne D."/>
            <person name="Marsh J.W."/>
            <person name="Griffith M.P."/>
            <person name="Snyder D.J."/>
            <person name="Cooper V.S."/>
            <person name="Mustapha M."/>
        </authorList>
    </citation>
    <scope>NUCLEOTIDE SEQUENCE [LARGE SCALE GENOMIC DNA]</scope>
    <source>
        <strain evidence="2 3">PSA00705</strain>
    </source>
</reference>
<dbReference type="EMBL" id="JADTFC010000130">
    <property type="protein sequence ID" value="MBG6291660.1"/>
    <property type="molecule type" value="Genomic_DNA"/>
</dbReference>
<name>A0ABS0KU81_PSENT</name>
<evidence type="ECO:0000256" key="1">
    <source>
        <dbReference type="SAM" id="Phobius"/>
    </source>
</evidence>
<evidence type="ECO:0000313" key="2">
    <source>
        <dbReference type="EMBL" id="MBG6291660.1"/>
    </source>
</evidence>
<sequence length="369" mass="40391">MIPILSLLVALGAVAVMVIAWRATRAARLVAKGEGVLPPSPLQQLQPKQRRSLFLALGLLVVFLLPLVLIQPAEAALSDTMRGIFAGALANFVNGIMQDTNNDIYTWSWMMFLALAFLLLFIEFVKFIFEGFNAASHLEALCYLFVTLGLMASYNAFTEAIWGVGVGLSNGYQQYLVGNTDNFFLSQWIHKATGAVVLDDLDLFDSIRLILYTVQWTVICGLLDVVFWLAAMWAEFGYALAKITGLIFVPFLLLPMTRPLFDGWFKFFCGFVFLLIILKATMVVAAITVKAILESLGVSFAGDYGDPAQVVQIAKENMYLLLDASAMLLIAILFILSSFAFASMIAGGVGNLSGGLGKATNMAIRKFLK</sequence>
<organism evidence="2 3">
    <name type="scientific">Pseudomonas nitroreducens</name>
    <dbReference type="NCBI Taxonomy" id="46680"/>
    <lineage>
        <taxon>Bacteria</taxon>
        <taxon>Pseudomonadati</taxon>
        <taxon>Pseudomonadota</taxon>
        <taxon>Gammaproteobacteria</taxon>
        <taxon>Pseudomonadales</taxon>
        <taxon>Pseudomonadaceae</taxon>
        <taxon>Pseudomonas</taxon>
    </lineage>
</organism>
<accession>A0ABS0KU81</accession>
<keyword evidence="1" id="KW-0812">Transmembrane</keyword>
<feature type="transmembrane region" description="Helical" evidence="1">
    <location>
        <begin position="236"/>
        <end position="255"/>
    </location>
</feature>
<keyword evidence="1" id="KW-1133">Transmembrane helix</keyword>
<feature type="transmembrane region" description="Helical" evidence="1">
    <location>
        <begin position="50"/>
        <end position="69"/>
    </location>
</feature>